<dbReference type="AlphaFoldDB" id="A0AAD1UH50"/>
<keyword evidence="2" id="KW-1185">Reference proteome</keyword>
<reference evidence="1" key="1">
    <citation type="submission" date="2023-07" db="EMBL/GenBank/DDBJ databases">
        <authorList>
            <consortium name="AG Swart"/>
            <person name="Singh M."/>
            <person name="Singh A."/>
            <person name="Seah K."/>
            <person name="Emmerich C."/>
        </authorList>
    </citation>
    <scope>NUCLEOTIDE SEQUENCE</scope>
    <source>
        <strain evidence="1">DP1</strain>
    </source>
</reference>
<protein>
    <submittedName>
        <fullName evidence="1">Uncharacterized protein</fullName>
    </submittedName>
</protein>
<organism evidence="1 2">
    <name type="scientific">Euplotes crassus</name>
    <dbReference type="NCBI Taxonomy" id="5936"/>
    <lineage>
        <taxon>Eukaryota</taxon>
        <taxon>Sar</taxon>
        <taxon>Alveolata</taxon>
        <taxon>Ciliophora</taxon>
        <taxon>Intramacronucleata</taxon>
        <taxon>Spirotrichea</taxon>
        <taxon>Hypotrichia</taxon>
        <taxon>Euplotida</taxon>
        <taxon>Euplotidae</taxon>
        <taxon>Moneuplotes</taxon>
    </lineage>
</organism>
<dbReference type="SUPFAM" id="SSF55781">
    <property type="entry name" value="GAF domain-like"/>
    <property type="match status" value="1"/>
</dbReference>
<dbReference type="InterPro" id="IPR029016">
    <property type="entry name" value="GAF-like_dom_sf"/>
</dbReference>
<sequence length="474" mass="53795">MTVKFNRDSSSCSFSSGRTLSSHYLPLTTPRRKTKSSNILLKPNFATPKQKNLDNLPGNKRTRSYSLRFQKDHNIGILSGFQNINEILKQDLTTKEARGYLSKILTLTRSEQDIWVSMLQCLAKIVFTKKPNDCMEYLVSRDPKRSADHLILSSYAKASLQDVEEVFPFQTCCDLLGPMLNILRSTAGVLMFCNDLHEVKGDSEDESFKAYACSCIFSIFLQKLQKKMKIEELRAKSGNIYYNFSKLISFDEIWRLQEYIEGSLCQYFSVNRINFWICDHIKNQLFKVVRDGKNHEQKIISYESDKGIANSVAKDGIPIVENEANDTKKFLAELDDPKGKYYKFNQPASQVSILSVPVYKSSESSISSNCLGRICSCSNSALSVLQLINKDNGTPFDENGLEEAKEFCYSLGDIITVVSKADTLMSIKNYLGSLEQSLGEASNEMQSNERYIKSLKENMKSMNSYLKGVLRQSE</sequence>
<dbReference type="EMBL" id="CAMPGE010006354">
    <property type="protein sequence ID" value="CAI2365198.1"/>
    <property type="molecule type" value="Genomic_DNA"/>
</dbReference>
<evidence type="ECO:0000313" key="1">
    <source>
        <dbReference type="EMBL" id="CAI2365198.1"/>
    </source>
</evidence>
<evidence type="ECO:0000313" key="2">
    <source>
        <dbReference type="Proteomes" id="UP001295684"/>
    </source>
</evidence>
<dbReference type="Proteomes" id="UP001295684">
    <property type="component" value="Unassembled WGS sequence"/>
</dbReference>
<proteinExistence type="predicted"/>
<comment type="caution">
    <text evidence="1">The sequence shown here is derived from an EMBL/GenBank/DDBJ whole genome shotgun (WGS) entry which is preliminary data.</text>
</comment>
<accession>A0AAD1UH50</accession>
<gene>
    <name evidence="1" type="ORF">ECRASSUSDP1_LOCUS6548</name>
</gene>
<dbReference type="Gene3D" id="3.30.450.40">
    <property type="match status" value="1"/>
</dbReference>
<name>A0AAD1UH50_EUPCR</name>